<comment type="caution">
    <text evidence="1">The sequence shown here is derived from an EMBL/GenBank/DDBJ whole genome shotgun (WGS) entry which is preliminary data.</text>
</comment>
<keyword evidence="2" id="KW-1185">Reference proteome</keyword>
<reference evidence="1 2" key="1">
    <citation type="journal article" date="2019" name="Commun. Biol.">
        <title>The bagworm genome reveals a unique fibroin gene that provides high tensile strength.</title>
        <authorList>
            <person name="Kono N."/>
            <person name="Nakamura H."/>
            <person name="Ohtoshi R."/>
            <person name="Tomita M."/>
            <person name="Numata K."/>
            <person name="Arakawa K."/>
        </authorList>
    </citation>
    <scope>NUCLEOTIDE SEQUENCE [LARGE SCALE GENOMIC DNA]</scope>
</reference>
<sequence length="141" mass="15615">MNSILVSLLASCPRLNLYFSFGRAFSSDPGLTLYSDPDSALDLDRYSTFDSDADSVLESALDSDPDYILDLIHSLYQFYGLIPTSIPVRSRPRSRDDTTIHLSPLADVAVCRAQSLWREKLSVSSTVDISFELKSGVEIPC</sequence>
<dbReference type="Proteomes" id="UP000299102">
    <property type="component" value="Unassembled WGS sequence"/>
</dbReference>
<dbReference type="EMBL" id="BGZK01000034">
    <property type="protein sequence ID" value="GBP09143.1"/>
    <property type="molecule type" value="Genomic_DNA"/>
</dbReference>
<evidence type="ECO:0000313" key="2">
    <source>
        <dbReference type="Proteomes" id="UP000299102"/>
    </source>
</evidence>
<organism evidence="1 2">
    <name type="scientific">Eumeta variegata</name>
    <name type="common">Bagworm moth</name>
    <name type="synonym">Eumeta japonica</name>
    <dbReference type="NCBI Taxonomy" id="151549"/>
    <lineage>
        <taxon>Eukaryota</taxon>
        <taxon>Metazoa</taxon>
        <taxon>Ecdysozoa</taxon>
        <taxon>Arthropoda</taxon>
        <taxon>Hexapoda</taxon>
        <taxon>Insecta</taxon>
        <taxon>Pterygota</taxon>
        <taxon>Neoptera</taxon>
        <taxon>Endopterygota</taxon>
        <taxon>Lepidoptera</taxon>
        <taxon>Glossata</taxon>
        <taxon>Ditrysia</taxon>
        <taxon>Tineoidea</taxon>
        <taxon>Psychidae</taxon>
        <taxon>Oiketicinae</taxon>
        <taxon>Eumeta</taxon>
    </lineage>
</organism>
<gene>
    <name evidence="1" type="ORF">EVAR_4024_1</name>
</gene>
<name>A0A4C1T3Q0_EUMVA</name>
<dbReference type="AlphaFoldDB" id="A0A4C1T3Q0"/>
<protein>
    <submittedName>
        <fullName evidence="1">Uncharacterized protein</fullName>
    </submittedName>
</protein>
<proteinExistence type="predicted"/>
<accession>A0A4C1T3Q0</accession>
<evidence type="ECO:0000313" key="1">
    <source>
        <dbReference type="EMBL" id="GBP09143.1"/>
    </source>
</evidence>